<evidence type="ECO:0000256" key="5">
    <source>
        <dbReference type="ARBA" id="ARBA00022630"/>
    </source>
</evidence>
<comment type="function">
    <text evidence="10">Catalyzes the stereospecific oxidation of squalene to (S)-2,3-epoxysqualene, and is considered to be a rate-limiting enzyme in steroid biosynthesis.</text>
</comment>
<dbReference type="EC" id="1.14.14.17" evidence="4 10"/>
<evidence type="ECO:0000256" key="10">
    <source>
        <dbReference type="RuleBase" id="RU367121"/>
    </source>
</evidence>
<organism evidence="12">
    <name type="scientific">Cyberlindnera fabianii</name>
    <name type="common">Yeast</name>
    <name type="synonym">Hansenula fabianii</name>
    <dbReference type="NCBI Taxonomy" id="36022"/>
    <lineage>
        <taxon>Eukaryota</taxon>
        <taxon>Fungi</taxon>
        <taxon>Dikarya</taxon>
        <taxon>Ascomycota</taxon>
        <taxon>Saccharomycotina</taxon>
        <taxon>Saccharomycetes</taxon>
        <taxon>Phaffomycetales</taxon>
        <taxon>Phaffomycetaceae</taxon>
        <taxon>Cyberlindnera</taxon>
    </lineage>
</organism>
<keyword evidence="5 10" id="KW-0285">Flavoprotein</keyword>
<dbReference type="InterPro" id="IPR036188">
    <property type="entry name" value="FAD/NAD-bd_sf"/>
</dbReference>
<dbReference type="InterPro" id="IPR013698">
    <property type="entry name" value="Squalene_epoxidase"/>
</dbReference>
<keyword evidence="9 10" id="KW-0472">Membrane</keyword>
<dbReference type="AlphaFoldDB" id="A0A061ASG8"/>
<reference evidence="14" key="2">
    <citation type="journal article" date="2017" name="Genome Announc.">
        <title>Genome sequences of Cyberlindnera fabianii 65, Pichia kudriavzevii 129, and Saccharomyces cerevisiae 131 isolated from fermented masau fruits in Zimbabwe.</title>
        <authorList>
            <person name="van Rijswijck I.M.H."/>
            <person name="Derks M.F.L."/>
            <person name="Abee T."/>
            <person name="de Ridder D."/>
            <person name="Smid E.J."/>
        </authorList>
    </citation>
    <scope>NUCLEOTIDE SEQUENCE [LARGE SCALE GENOMIC DNA]</scope>
    <source>
        <strain evidence="14">65</strain>
    </source>
</reference>
<keyword evidence="10" id="KW-0256">Endoplasmic reticulum</keyword>
<proteinExistence type="inferred from homology"/>
<dbReference type="EMBL" id="LK052890">
    <property type="protein sequence ID" value="CDR40481.1"/>
    <property type="molecule type" value="Genomic_DNA"/>
</dbReference>
<evidence type="ECO:0000256" key="1">
    <source>
        <dbReference type="ARBA" id="ARBA00001974"/>
    </source>
</evidence>
<comment type="cofactor">
    <cofactor evidence="1 10">
        <name>FAD</name>
        <dbReference type="ChEBI" id="CHEBI:57692"/>
    </cofactor>
</comment>
<evidence type="ECO:0000256" key="4">
    <source>
        <dbReference type="ARBA" id="ARBA00012312"/>
    </source>
</evidence>
<dbReference type="GO" id="GO:0006696">
    <property type="term" value="P:ergosterol biosynthetic process"/>
    <property type="evidence" value="ECO:0007669"/>
    <property type="project" value="TreeGrafter"/>
</dbReference>
<comment type="catalytic activity">
    <reaction evidence="10">
        <text>squalene + reduced [NADPH--hemoprotein reductase] + O2 = (S)-2,3-epoxysqualene + oxidized [NADPH--hemoprotein reductase] + H2O + H(+)</text>
        <dbReference type="Rhea" id="RHEA:25282"/>
        <dbReference type="Rhea" id="RHEA-COMP:11964"/>
        <dbReference type="Rhea" id="RHEA-COMP:11965"/>
        <dbReference type="ChEBI" id="CHEBI:15377"/>
        <dbReference type="ChEBI" id="CHEBI:15378"/>
        <dbReference type="ChEBI" id="CHEBI:15379"/>
        <dbReference type="ChEBI" id="CHEBI:15440"/>
        <dbReference type="ChEBI" id="CHEBI:15441"/>
        <dbReference type="ChEBI" id="CHEBI:57618"/>
        <dbReference type="ChEBI" id="CHEBI:58210"/>
        <dbReference type="EC" id="1.14.14.17"/>
    </reaction>
</comment>
<evidence type="ECO:0000256" key="3">
    <source>
        <dbReference type="ARBA" id="ARBA00008802"/>
    </source>
</evidence>
<protein>
    <recommendedName>
        <fullName evidence="4 10">Squalene monooxygenase</fullName>
        <ecNumber evidence="4 10">1.14.14.17</ecNumber>
    </recommendedName>
</protein>
<name>A0A061ASG8_CYBFA</name>
<keyword evidence="14" id="KW-1185">Reference proteome</keyword>
<dbReference type="Pfam" id="PF08491">
    <property type="entry name" value="SE"/>
    <property type="match status" value="1"/>
</dbReference>
<feature type="domain" description="Squalene epoxidase" evidence="11">
    <location>
        <begin position="196"/>
        <end position="466"/>
    </location>
</feature>
<accession>A0A061ASG8</accession>
<dbReference type="GO" id="GO:0004506">
    <property type="term" value="F:squalene monooxygenase activity"/>
    <property type="evidence" value="ECO:0007669"/>
    <property type="project" value="UniProtKB-UniRule"/>
</dbReference>
<evidence type="ECO:0000313" key="13">
    <source>
        <dbReference type="EMBL" id="ONH67999.1"/>
    </source>
</evidence>
<evidence type="ECO:0000256" key="9">
    <source>
        <dbReference type="ARBA" id="ARBA00023136"/>
    </source>
</evidence>
<feature type="transmembrane region" description="Helical" evidence="10">
    <location>
        <begin position="461"/>
        <end position="485"/>
    </location>
</feature>
<evidence type="ECO:0000256" key="2">
    <source>
        <dbReference type="ARBA" id="ARBA00004154"/>
    </source>
</evidence>
<keyword evidence="8 10" id="KW-0560">Oxidoreductase</keyword>
<keyword evidence="7" id="KW-0492">Microsome</keyword>
<keyword evidence="13" id="KW-0503">Monooxygenase</keyword>
<dbReference type="UniPathway" id="UPA00767">
    <property type="reaction ID" value="UER00752"/>
</dbReference>
<evidence type="ECO:0000256" key="8">
    <source>
        <dbReference type="ARBA" id="ARBA00023002"/>
    </source>
</evidence>
<keyword evidence="10" id="KW-0812">Transmembrane</keyword>
<dbReference type="PRINTS" id="PR00420">
    <property type="entry name" value="RNGMNOXGNASE"/>
</dbReference>
<dbReference type="Gene3D" id="3.50.50.60">
    <property type="entry name" value="FAD/NAD(P)-binding domain"/>
    <property type="match status" value="1"/>
</dbReference>
<dbReference type="SUPFAM" id="SSF51905">
    <property type="entry name" value="FAD/NAD(P)-binding domain"/>
    <property type="match status" value="1"/>
</dbReference>
<dbReference type="InterPro" id="IPR040125">
    <property type="entry name" value="Squalene_monox"/>
</dbReference>
<keyword evidence="6 10" id="KW-0274">FAD</keyword>
<comment type="similarity">
    <text evidence="3 10">Belongs to the squalene monooxygenase family.</text>
</comment>
<dbReference type="Proteomes" id="UP000189513">
    <property type="component" value="Unassembled WGS sequence"/>
</dbReference>
<sequence>MSSTTSTHFEAIVVGAGVVGPAIATGLARQGRSVLLVERDWKTPDRIVGELLQPAGVKALRALGMVQAVNNIDAIPVRGYTVFSKGDRVAIPYPHKADSAPVPAVKSCVFGSNDKIIDDSTLSSDEFENGEYEMGVAFEHGRFISNLRSIATQEKNVTALEGTVTELIKNETGVHGVFVKEKINGSDKTVTKSYTADLTVMCDGIFSKFRRELADDNVPTVKSHFIALKLHNADIPAPNTGHVILGNDFAPVLVYQTTPEDTRVLCAYDDAKLPRDPKKYLRENVLPNIPKSLQPSFEKSLEGPIKSMPNSWLPAKPNDIPGLFVIGDALNMRHPLTGGGMSVGLNDALLLIRLLEHIPSLSDRETVTEHMIDFHYERKNLDAVVNILSIALFSLFAASSPNLRVLQRGCFRYFQLGGSCVSVPVGFLSGTKPNPFLLAWVFFKVALYGVWCNFRDNGLLLLPLSIVQMFMVLATAAYVFAPYLLTELFQ</sequence>
<evidence type="ECO:0000256" key="7">
    <source>
        <dbReference type="ARBA" id="ARBA00022848"/>
    </source>
</evidence>
<reference evidence="13" key="3">
    <citation type="submission" date="2017-01" db="EMBL/GenBank/DDBJ databases">
        <authorList>
            <person name="Mah S.A."/>
            <person name="Swanson W.J."/>
            <person name="Moy G.W."/>
            <person name="Vacquier V.D."/>
        </authorList>
    </citation>
    <scope>NUCLEOTIDE SEQUENCE [LARGE SCALE GENOMIC DNA]</scope>
    <source>
        <strain evidence="13">65</strain>
    </source>
</reference>
<reference evidence="12" key="1">
    <citation type="journal article" date="2014" name="Genome Announc.">
        <title>Genome sequence of the yeast Cyberlindnera fabianii (Hansenula fabianii).</title>
        <authorList>
            <person name="Freel K.C."/>
            <person name="Sarilar V."/>
            <person name="Neuveglise C."/>
            <person name="Devillers H."/>
            <person name="Friedrich A."/>
            <person name="Schacherer J."/>
        </authorList>
    </citation>
    <scope>NUCLEOTIDE SEQUENCE</scope>
    <source>
        <strain evidence="12">YJS4271</strain>
    </source>
</reference>
<keyword evidence="10" id="KW-1133">Transmembrane helix</keyword>
<dbReference type="GO" id="GO:0005789">
    <property type="term" value="C:endoplasmic reticulum membrane"/>
    <property type="evidence" value="ECO:0007669"/>
    <property type="project" value="UniProtKB-SubCell"/>
</dbReference>
<evidence type="ECO:0000313" key="14">
    <source>
        <dbReference type="Proteomes" id="UP000189513"/>
    </source>
</evidence>
<comment type="subcellular location">
    <subcellularLocation>
        <location evidence="10">Endoplasmic reticulum membrane</location>
        <topology evidence="10">Multi-pass membrane protein</topology>
    </subcellularLocation>
    <subcellularLocation>
        <location evidence="2">Microsome membrane</location>
        <topology evidence="2">Multi-pass membrane protein</topology>
    </subcellularLocation>
</comment>
<dbReference type="PANTHER" id="PTHR10835:SF0">
    <property type="entry name" value="SQUALENE MONOOXYGENASE"/>
    <property type="match status" value="1"/>
</dbReference>
<feature type="transmembrane region" description="Helical" evidence="10">
    <location>
        <begin position="436"/>
        <end position="454"/>
    </location>
</feature>
<dbReference type="PANTHER" id="PTHR10835">
    <property type="entry name" value="SQUALENE MONOOXYGENASE"/>
    <property type="match status" value="1"/>
</dbReference>
<dbReference type="EMBL" id="MPUK01000003">
    <property type="protein sequence ID" value="ONH67999.1"/>
    <property type="molecule type" value="Genomic_DNA"/>
</dbReference>
<dbReference type="STRING" id="36022.A0A061ASG8"/>
<dbReference type="VEuPathDB" id="FungiDB:BON22_2226"/>
<evidence type="ECO:0000313" key="12">
    <source>
        <dbReference type="EMBL" id="CDR40481.1"/>
    </source>
</evidence>
<dbReference type="GO" id="GO:0050660">
    <property type="term" value="F:flavin adenine dinucleotide binding"/>
    <property type="evidence" value="ECO:0007669"/>
    <property type="project" value="UniProtKB-UniRule"/>
</dbReference>
<dbReference type="OMA" id="AKRTFYW"/>
<dbReference type="OrthoDB" id="1678617at2759"/>
<evidence type="ECO:0000256" key="6">
    <source>
        <dbReference type="ARBA" id="ARBA00022827"/>
    </source>
</evidence>
<gene>
    <name evidence="13" type="ORF">BON22_2226</name>
    <name evidence="12" type="ORF">CYFA0S_05e01024g</name>
</gene>
<evidence type="ECO:0000259" key="11">
    <source>
        <dbReference type="Pfam" id="PF08491"/>
    </source>
</evidence>